<dbReference type="Gene3D" id="3.10.130.10">
    <property type="entry name" value="Ribonuclease A-like domain"/>
    <property type="match status" value="1"/>
</dbReference>
<dbReference type="InterPro" id="IPR036816">
    <property type="entry name" value="RNaseA-like_dom_sf"/>
</dbReference>
<dbReference type="Pfam" id="PF00074">
    <property type="entry name" value="RnaseA"/>
    <property type="match status" value="1"/>
</dbReference>
<dbReference type="Proteomes" id="UP000765507">
    <property type="component" value="Unassembled WGS sequence"/>
</dbReference>
<comment type="caution">
    <text evidence="7">The sequence shown here is derived from an EMBL/GenBank/DDBJ whole genome shotgun (WGS) entry which is preliminary data.</text>
</comment>
<dbReference type="GO" id="GO:0050830">
    <property type="term" value="P:defense response to Gram-positive bacterium"/>
    <property type="evidence" value="ECO:0007669"/>
    <property type="project" value="TreeGrafter"/>
</dbReference>
<evidence type="ECO:0000313" key="8">
    <source>
        <dbReference type="Proteomes" id="UP000765507"/>
    </source>
</evidence>
<dbReference type="OrthoDB" id="8573660at2759"/>
<keyword evidence="5" id="KW-0732">Signal</keyword>
<keyword evidence="3" id="KW-0964">Secreted</keyword>
<dbReference type="GO" id="GO:0004540">
    <property type="term" value="F:RNA nuclease activity"/>
    <property type="evidence" value="ECO:0007669"/>
    <property type="project" value="TreeGrafter"/>
</dbReference>
<evidence type="ECO:0000256" key="4">
    <source>
        <dbReference type="ARBA" id="ARBA00023157"/>
    </source>
</evidence>
<keyword evidence="8" id="KW-1185">Reference proteome</keyword>
<proteinExistence type="inferred from homology"/>
<dbReference type="GO" id="GO:0003676">
    <property type="term" value="F:nucleic acid binding"/>
    <property type="evidence" value="ECO:0007669"/>
    <property type="project" value="InterPro"/>
</dbReference>
<evidence type="ECO:0000313" key="7">
    <source>
        <dbReference type="EMBL" id="KAG6924142.1"/>
    </source>
</evidence>
<dbReference type="PANTHER" id="PTHR11437:SF10">
    <property type="entry name" value="ANGIOGENIN-RELATED"/>
    <property type="match status" value="1"/>
</dbReference>
<dbReference type="AlphaFoldDB" id="A0A8T1S4V2"/>
<sequence length="98" mass="10752">MAPRGSHPALLLPLVLLTPGLAQLSEGTSYSHFLSQHIEFPKSSASSDQNYCKLMMQHRDLTHPFCITSNTFIQAPTNQVQGVCSSGGKWVCDNIYNS</sequence>
<dbReference type="InterPro" id="IPR023412">
    <property type="entry name" value="RNaseA_domain"/>
</dbReference>
<dbReference type="PANTHER" id="PTHR11437">
    <property type="entry name" value="RIBONUCLEASE"/>
    <property type="match status" value="1"/>
</dbReference>
<dbReference type="GO" id="GO:0005576">
    <property type="term" value="C:extracellular region"/>
    <property type="evidence" value="ECO:0007669"/>
    <property type="project" value="UniProtKB-SubCell"/>
</dbReference>
<feature type="signal peptide" evidence="5">
    <location>
        <begin position="1"/>
        <end position="22"/>
    </location>
</feature>
<dbReference type="EMBL" id="JAHGAV010000659">
    <property type="protein sequence ID" value="KAG6924142.1"/>
    <property type="molecule type" value="Genomic_DNA"/>
</dbReference>
<reference evidence="7 8" key="1">
    <citation type="journal article" date="2020" name="G3 (Bethesda)">
        <title>Draft Genome of the Common Snapping Turtle, Chelydra serpentina, a Model for Phenotypic Plasticity in Reptiles.</title>
        <authorList>
            <person name="Das D."/>
            <person name="Singh S.K."/>
            <person name="Bierstedt J."/>
            <person name="Erickson A."/>
            <person name="Galli G.L.J."/>
            <person name="Crossley D.A. 2nd"/>
            <person name="Rhen T."/>
        </authorList>
    </citation>
    <scope>NUCLEOTIDE SEQUENCE [LARGE SCALE GENOMIC DNA]</scope>
    <source>
        <strain evidence="7">KW</strain>
    </source>
</reference>
<comment type="subcellular location">
    <subcellularLocation>
        <location evidence="1">Secreted</location>
    </subcellularLocation>
</comment>
<feature type="domain" description="Ribonuclease A-domain" evidence="6">
    <location>
        <begin position="26"/>
        <end position="98"/>
    </location>
</feature>
<feature type="non-terminal residue" evidence="7">
    <location>
        <position position="98"/>
    </location>
</feature>
<feature type="chain" id="PRO_5035778663" description="Ribonuclease A-domain domain-containing protein" evidence="5">
    <location>
        <begin position="23"/>
        <end position="98"/>
    </location>
</feature>
<protein>
    <recommendedName>
        <fullName evidence="6">Ribonuclease A-domain domain-containing protein</fullName>
    </recommendedName>
</protein>
<evidence type="ECO:0000256" key="5">
    <source>
        <dbReference type="SAM" id="SignalP"/>
    </source>
</evidence>
<name>A0A8T1S4V2_CHESE</name>
<dbReference type="SMART" id="SM00092">
    <property type="entry name" value="RNAse_Pc"/>
    <property type="match status" value="1"/>
</dbReference>
<evidence type="ECO:0000256" key="3">
    <source>
        <dbReference type="ARBA" id="ARBA00022525"/>
    </source>
</evidence>
<evidence type="ECO:0000259" key="6">
    <source>
        <dbReference type="SMART" id="SM00092"/>
    </source>
</evidence>
<comment type="similarity">
    <text evidence="2">Belongs to the pancreatic ribonuclease family.</text>
</comment>
<organism evidence="7 8">
    <name type="scientific">Chelydra serpentina</name>
    <name type="common">Snapping turtle</name>
    <name type="synonym">Testudo serpentina</name>
    <dbReference type="NCBI Taxonomy" id="8475"/>
    <lineage>
        <taxon>Eukaryota</taxon>
        <taxon>Metazoa</taxon>
        <taxon>Chordata</taxon>
        <taxon>Craniata</taxon>
        <taxon>Vertebrata</taxon>
        <taxon>Euteleostomi</taxon>
        <taxon>Archelosauria</taxon>
        <taxon>Testudinata</taxon>
        <taxon>Testudines</taxon>
        <taxon>Cryptodira</taxon>
        <taxon>Durocryptodira</taxon>
        <taxon>Americhelydia</taxon>
        <taxon>Chelydroidea</taxon>
        <taxon>Chelydridae</taxon>
        <taxon>Chelydra</taxon>
    </lineage>
</organism>
<gene>
    <name evidence="7" type="ORF">G0U57_018236</name>
</gene>
<accession>A0A8T1S4V2</accession>
<evidence type="ECO:0000256" key="2">
    <source>
        <dbReference type="ARBA" id="ARBA00005600"/>
    </source>
</evidence>
<dbReference type="InterPro" id="IPR001427">
    <property type="entry name" value="RNaseA"/>
</dbReference>
<dbReference type="SUPFAM" id="SSF54076">
    <property type="entry name" value="RNase A-like"/>
    <property type="match status" value="1"/>
</dbReference>
<keyword evidence="4" id="KW-1015">Disulfide bond</keyword>
<evidence type="ECO:0000256" key="1">
    <source>
        <dbReference type="ARBA" id="ARBA00004613"/>
    </source>
</evidence>